<dbReference type="Pfam" id="PF16158">
    <property type="entry name" value="N_BRCA1_IG"/>
    <property type="match status" value="1"/>
</dbReference>
<dbReference type="Gene3D" id="3.30.60.90">
    <property type="match status" value="4"/>
</dbReference>
<dbReference type="CDD" id="cd02341">
    <property type="entry name" value="ZZ_ZZZ3"/>
    <property type="match status" value="1"/>
</dbReference>
<dbReference type="CDD" id="cd02249">
    <property type="entry name" value="ZZ"/>
    <property type="match status" value="1"/>
</dbReference>
<comment type="caution">
    <text evidence="8">The sequence shown here is derived from an EMBL/GenBank/DDBJ whole genome shotgun (WGS) entry which is preliminary data.</text>
</comment>
<dbReference type="EMBL" id="NMPR01000073">
    <property type="protein sequence ID" value="KAA8631608.1"/>
    <property type="molecule type" value="Genomic_DNA"/>
</dbReference>
<proteinExistence type="predicted"/>
<dbReference type="CDD" id="cd02340">
    <property type="entry name" value="ZZ_NBR1_like"/>
    <property type="match status" value="2"/>
</dbReference>
<dbReference type="InterPro" id="IPR043145">
    <property type="entry name" value="Znf_ZZ_sf"/>
</dbReference>
<organism evidence="8 9">
    <name type="scientific">Sordaria macrospora</name>
    <dbReference type="NCBI Taxonomy" id="5147"/>
    <lineage>
        <taxon>Eukaryota</taxon>
        <taxon>Fungi</taxon>
        <taxon>Dikarya</taxon>
        <taxon>Ascomycota</taxon>
        <taxon>Pezizomycotina</taxon>
        <taxon>Sordariomycetes</taxon>
        <taxon>Sordariomycetidae</taxon>
        <taxon>Sordariales</taxon>
        <taxon>Sordariaceae</taxon>
        <taxon>Sordaria</taxon>
    </lineage>
</organism>
<dbReference type="Proteomes" id="UP000433876">
    <property type="component" value="Unassembled WGS sequence"/>
</dbReference>
<dbReference type="CDD" id="cd14947">
    <property type="entry name" value="NBR1_like"/>
    <property type="match status" value="1"/>
</dbReference>
<evidence type="ECO:0000256" key="3">
    <source>
        <dbReference type="ARBA" id="ARBA00022833"/>
    </source>
</evidence>
<keyword evidence="2 4" id="KW-0863">Zinc-finger</keyword>
<dbReference type="InterPro" id="IPR000433">
    <property type="entry name" value="Znf_ZZ"/>
</dbReference>
<feature type="region of interest" description="Disordered" evidence="6">
    <location>
        <begin position="238"/>
        <end position="292"/>
    </location>
</feature>
<feature type="domain" description="ZZ-type" evidence="7">
    <location>
        <begin position="638"/>
        <end position="695"/>
    </location>
</feature>
<accession>A0A8S8ZQ93</accession>
<dbReference type="InterPro" id="IPR032350">
    <property type="entry name" value="Nbr1_FW"/>
</dbReference>
<evidence type="ECO:0000259" key="7">
    <source>
        <dbReference type="PROSITE" id="PS50135"/>
    </source>
</evidence>
<feature type="region of interest" description="Disordered" evidence="6">
    <location>
        <begin position="936"/>
        <end position="1000"/>
    </location>
</feature>
<sequence>MSANVGKYSYLSRANLRLTGTGTGSPQRRSKASLDFTPRTYCSTVRYLYQRISRQREATTIRAGSTPNSPAHTASFLFLLFPPSQPRFHLWPHSQRGNHRQIHLPARFINFINSIPSSSTINNTASGGYQQRPTSGIMAAPPPSPDTPITLKVAFEGATRRFKLPFRDLTASSLETKLREYLEIPAETNAIFERYSDSAATYITLDPANTSVYKQLFRAAKAKQKLKLRVTCMTAETPAQASTPEVHQDTTTGPKSASVEAEPTETEGETSASNPTSPVHEETPEVIKSIETGGKTVKTFDDLRVERSDIMTRVNKAMDRIEDLQNRLPFGRAASMASMPVSELSTRSGYAVCCNSCDQTIAYDHYHCSICDDGDFDLCPDCHNKGVVCHNYGHQLTKRFINNGSITTVDTKSREYTPMVDAAQLAQAKALEQRMAVAHVEYMAKLQEAEDQKAALQRTNEILALAKAESSRSSLSSASPSVSRYESVLPSVESYSRVTLRTCNCCISDLPEAEFVHCQTCDDFDLCKGCFARNRHGHHPKHAFSPLVPGTCMESDVRTRLAPGRNQLHHAICDGCEKDIRGVRHKCLQCPDWDYCSTCYESASFIHANHRFVPIYEPLEPAYICHVPRALTHVGVCCDGPLCNNNNRPGYTYIVGDRYKCAVCDDVDFCAKCEASPANTHNKTHPLIKFKTPVRNVNVTTTGEHENGRRMPAMGDRPRPCRRVTTSRATGTESFQPSVMTVVDVKPSEPAPAVKAENAESPAPLYVATYVRDKVVDGTVFGPDQVFEQTWVVRNDGPTPWPAGCFVKYLHGEYMGHVDPAHPTATGDLESCLQSNVCEQPVLPGQSVPFTVLLRSPSREGRHLSHWRVSTKQGLMIGHKLWCDIVVKKPETAPEEKVREAPAKVEDLEKNMAKLNIEPETNDAAPIDHSQVVFPKLDKESPSASVHQEDAQSQAESGPEEEDYEECEDAEWDESESYMTDEEYDILDASDEESVSASRK</sequence>
<evidence type="ECO:0000256" key="6">
    <source>
        <dbReference type="SAM" id="MobiDB-lite"/>
    </source>
</evidence>
<evidence type="ECO:0000313" key="9">
    <source>
        <dbReference type="Proteomes" id="UP000433876"/>
    </source>
</evidence>
<evidence type="ECO:0000256" key="5">
    <source>
        <dbReference type="SAM" id="Coils"/>
    </source>
</evidence>
<dbReference type="Pfam" id="PF00569">
    <property type="entry name" value="ZZ"/>
    <property type="match status" value="3"/>
</dbReference>
<dbReference type="VEuPathDB" id="FungiDB:SMAC_07844"/>
<feature type="coiled-coil region" evidence="5">
    <location>
        <begin position="439"/>
        <end position="469"/>
    </location>
</feature>
<dbReference type="Gene3D" id="2.60.40.10">
    <property type="entry name" value="Immunoglobulins"/>
    <property type="match status" value="1"/>
</dbReference>
<feature type="region of interest" description="Disordered" evidence="6">
    <location>
        <begin position="703"/>
        <end position="730"/>
    </location>
</feature>
<dbReference type="InterPro" id="IPR041981">
    <property type="entry name" value="ZZZ3_ZZ"/>
</dbReference>
<feature type="compositionally biased region" description="Polar residues" evidence="6">
    <location>
        <begin position="238"/>
        <end position="255"/>
    </location>
</feature>
<gene>
    <name evidence="8" type="ORF">SMACR_07844</name>
</gene>
<keyword evidence="1" id="KW-0479">Metal-binding</keyword>
<dbReference type="GO" id="GO:0008270">
    <property type="term" value="F:zinc ion binding"/>
    <property type="evidence" value="ECO:0007669"/>
    <property type="project" value="UniProtKB-KW"/>
</dbReference>
<keyword evidence="3" id="KW-0862">Zinc</keyword>
<feature type="domain" description="ZZ-type" evidence="7">
    <location>
        <begin position="568"/>
        <end position="620"/>
    </location>
</feature>
<evidence type="ECO:0000256" key="4">
    <source>
        <dbReference type="PROSITE-ProRule" id="PRU00228"/>
    </source>
</evidence>
<dbReference type="SUPFAM" id="SSF57850">
    <property type="entry name" value="RING/U-box"/>
    <property type="match status" value="4"/>
</dbReference>
<dbReference type="AlphaFoldDB" id="A0A8S8ZQ93"/>
<feature type="compositionally biased region" description="Acidic residues" evidence="6">
    <location>
        <begin position="958"/>
        <end position="994"/>
    </location>
</feature>
<evidence type="ECO:0000256" key="2">
    <source>
        <dbReference type="ARBA" id="ARBA00022771"/>
    </source>
</evidence>
<evidence type="ECO:0000313" key="8">
    <source>
        <dbReference type="EMBL" id="KAA8631608.1"/>
    </source>
</evidence>
<name>A0A8S8ZQ93_SORMA</name>
<dbReference type="InterPro" id="IPR013783">
    <property type="entry name" value="Ig-like_fold"/>
</dbReference>
<feature type="compositionally biased region" description="Polar residues" evidence="6">
    <location>
        <begin position="942"/>
        <end position="955"/>
    </location>
</feature>
<reference evidence="8 9" key="1">
    <citation type="submission" date="2017-07" db="EMBL/GenBank/DDBJ databases">
        <title>Genome sequence of the Sordaria macrospora wild type strain R19027.</title>
        <authorList>
            <person name="Nowrousian M."/>
            <person name="Teichert I."/>
            <person name="Kueck U."/>
        </authorList>
    </citation>
    <scope>NUCLEOTIDE SEQUENCE [LARGE SCALE GENOMIC DNA]</scope>
    <source>
        <strain evidence="8 9">R19027</strain>
        <tissue evidence="8">Mycelium</tissue>
    </source>
</reference>
<keyword evidence="5" id="KW-0175">Coiled coil</keyword>
<dbReference type="PROSITE" id="PS50135">
    <property type="entry name" value="ZF_ZZ_2"/>
    <property type="match status" value="2"/>
</dbReference>
<dbReference type="PANTHER" id="PTHR20930">
    <property type="entry name" value="OVARIAN CARCINOMA ANTIGEN CA125-RELATED"/>
    <property type="match status" value="1"/>
</dbReference>
<dbReference type="SMART" id="SM00291">
    <property type="entry name" value="ZnF_ZZ"/>
    <property type="match status" value="4"/>
</dbReference>
<dbReference type="PANTHER" id="PTHR20930:SF0">
    <property type="entry name" value="PROTEIN ILRUN"/>
    <property type="match status" value="1"/>
</dbReference>
<protein>
    <recommendedName>
        <fullName evidence="7">ZZ-type domain-containing protein</fullName>
    </recommendedName>
</protein>
<evidence type="ECO:0000256" key="1">
    <source>
        <dbReference type="ARBA" id="ARBA00022723"/>
    </source>
</evidence>